<gene>
    <name evidence="1" type="ORF">AURDEDRAFT_39027</name>
</gene>
<keyword evidence="2" id="KW-1185">Reference proteome</keyword>
<dbReference type="KEGG" id="adl:AURDEDRAFT_39027"/>
<dbReference type="OrthoDB" id="3245961at2759"/>
<feature type="non-terminal residue" evidence="1">
    <location>
        <position position="61"/>
    </location>
</feature>
<sequence length="61" mass="7164">PPTLQIAMSQEERARFVAGFEADPAFWDKGKDSDKRSWYPGNRFYKDNDGLLYFRNANFMP</sequence>
<dbReference type="InParanoid" id="J0WNX2"/>
<evidence type="ECO:0000313" key="1">
    <source>
        <dbReference type="EMBL" id="EJD34092.1"/>
    </source>
</evidence>
<accession>J0WNX2</accession>
<proteinExistence type="predicted"/>
<feature type="non-terminal residue" evidence="1">
    <location>
        <position position="1"/>
    </location>
</feature>
<dbReference type="EMBL" id="JH688005">
    <property type="protein sequence ID" value="EJD34092.1"/>
    <property type="molecule type" value="Genomic_DNA"/>
</dbReference>
<reference evidence="2" key="1">
    <citation type="journal article" date="2012" name="Science">
        <title>The Paleozoic origin of enzymatic lignin decomposition reconstructed from 31 fungal genomes.</title>
        <authorList>
            <person name="Floudas D."/>
            <person name="Binder M."/>
            <person name="Riley R."/>
            <person name="Barry K."/>
            <person name="Blanchette R.A."/>
            <person name="Henrissat B."/>
            <person name="Martinez A.T."/>
            <person name="Otillar R."/>
            <person name="Spatafora J.W."/>
            <person name="Yadav J.S."/>
            <person name="Aerts A."/>
            <person name="Benoit I."/>
            <person name="Boyd A."/>
            <person name="Carlson A."/>
            <person name="Copeland A."/>
            <person name="Coutinho P.M."/>
            <person name="de Vries R.P."/>
            <person name="Ferreira P."/>
            <person name="Findley K."/>
            <person name="Foster B."/>
            <person name="Gaskell J."/>
            <person name="Glotzer D."/>
            <person name="Gorecki P."/>
            <person name="Heitman J."/>
            <person name="Hesse C."/>
            <person name="Hori C."/>
            <person name="Igarashi K."/>
            <person name="Jurgens J.A."/>
            <person name="Kallen N."/>
            <person name="Kersten P."/>
            <person name="Kohler A."/>
            <person name="Kuees U."/>
            <person name="Kumar T.K.A."/>
            <person name="Kuo A."/>
            <person name="LaButti K."/>
            <person name="Larrondo L.F."/>
            <person name="Lindquist E."/>
            <person name="Ling A."/>
            <person name="Lombard V."/>
            <person name="Lucas S."/>
            <person name="Lundell T."/>
            <person name="Martin R."/>
            <person name="McLaughlin D.J."/>
            <person name="Morgenstern I."/>
            <person name="Morin E."/>
            <person name="Murat C."/>
            <person name="Nagy L.G."/>
            <person name="Nolan M."/>
            <person name="Ohm R.A."/>
            <person name="Patyshakuliyeva A."/>
            <person name="Rokas A."/>
            <person name="Ruiz-Duenas F.J."/>
            <person name="Sabat G."/>
            <person name="Salamov A."/>
            <person name="Samejima M."/>
            <person name="Schmutz J."/>
            <person name="Slot J.C."/>
            <person name="St John F."/>
            <person name="Stenlid J."/>
            <person name="Sun H."/>
            <person name="Sun S."/>
            <person name="Syed K."/>
            <person name="Tsang A."/>
            <person name="Wiebenga A."/>
            <person name="Young D."/>
            <person name="Pisabarro A."/>
            <person name="Eastwood D.C."/>
            <person name="Martin F."/>
            <person name="Cullen D."/>
            <person name="Grigoriev I.V."/>
            <person name="Hibbett D.S."/>
        </authorList>
    </citation>
    <scope>NUCLEOTIDE SEQUENCE [LARGE SCALE GENOMIC DNA]</scope>
    <source>
        <strain evidence="2">TFB10046</strain>
    </source>
</reference>
<evidence type="ECO:0000313" key="2">
    <source>
        <dbReference type="Proteomes" id="UP000006514"/>
    </source>
</evidence>
<organism evidence="1 2">
    <name type="scientific">Auricularia subglabra (strain TFB-10046 / SS5)</name>
    <name type="common">White-rot fungus</name>
    <name type="synonym">Auricularia delicata (strain TFB10046)</name>
    <dbReference type="NCBI Taxonomy" id="717982"/>
    <lineage>
        <taxon>Eukaryota</taxon>
        <taxon>Fungi</taxon>
        <taxon>Dikarya</taxon>
        <taxon>Basidiomycota</taxon>
        <taxon>Agaricomycotina</taxon>
        <taxon>Agaricomycetes</taxon>
        <taxon>Auriculariales</taxon>
        <taxon>Auriculariaceae</taxon>
        <taxon>Auricularia</taxon>
    </lineage>
</organism>
<name>J0WNX2_AURST</name>
<dbReference type="Proteomes" id="UP000006514">
    <property type="component" value="Unassembled WGS sequence"/>
</dbReference>
<dbReference type="AlphaFoldDB" id="J0WNX2"/>
<protein>
    <submittedName>
        <fullName evidence="1">Uncharacterized protein</fullName>
    </submittedName>
</protein>